<gene>
    <name evidence="2" type="ORF">S12H4_54645</name>
</gene>
<proteinExistence type="predicted"/>
<feature type="compositionally biased region" description="Pro residues" evidence="1">
    <location>
        <begin position="25"/>
        <end position="35"/>
    </location>
</feature>
<reference evidence="2" key="1">
    <citation type="journal article" date="2014" name="Front. Microbiol.">
        <title>High frequency of phylogenetically diverse reductive dehalogenase-homologous genes in deep subseafloor sedimentary metagenomes.</title>
        <authorList>
            <person name="Kawai M."/>
            <person name="Futagami T."/>
            <person name="Toyoda A."/>
            <person name="Takaki Y."/>
            <person name="Nishi S."/>
            <person name="Hori S."/>
            <person name="Arai W."/>
            <person name="Tsubouchi T."/>
            <person name="Morono Y."/>
            <person name="Uchiyama I."/>
            <person name="Ito T."/>
            <person name="Fujiyama A."/>
            <person name="Inagaki F."/>
            <person name="Takami H."/>
        </authorList>
    </citation>
    <scope>NUCLEOTIDE SEQUENCE</scope>
    <source>
        <strain evidence="2">Expedition CK06-06</strain>
    </source>
</reference>
<accession>X1U329</accession>
<protein>
    <submittedName>
        <fullName evidence="2">Uncharacterized protein</fullName>
    </submittedName>
</protein>
<evidence type="ECO:0000313" key="2">
    <source>
        <dbReference type="EMBL" id="GAJ11919.1"/>
    </source>
</evidence>
<dbReference type="EMBL" id="BARW01034951">
    <property type="protein sequence ID" value="GAJ11919.1"/>
    <property type="molecule type" value="Genomic_DNA"/>
</dbReference>
<comment type="caution">
    <text evidence="2">The sequence shown here is derived from an EMBL/GenBank/DDBJ whole genome shotgun (WGS) entry which is preliminary data.</text>
</comment>
<feature type="region of interest" description="Disordered" evidence="1">
    <location>
        <begin position="22"/>
        <end position="77"/>
    </location>
</feature>
<dbReference type="AlphaFoldDB" id="X1U329"/>
<feature type="non-terminal residue" evidence="2">
    <location>
        <position position="1"/>
    </location>
</feature>
<organism evidence="2">
    <name type="scientific">marine sediment metagenome</name>
    <dbReference type="NCBI Taxonomy" id="412755"/>
    <lineage>
        <taxon>unclassified sequences</taxon>
        <taxon>metagenomes</taxon>
        <taxon>ecological metagenomes</taxon>
    </lineage>
</organism>
<evidence type="ECO:0000256" key="1">
    <source>
        <dbReference type="SAM" id="MobiDB-lite"/>
    </source>
</evidence>
<sequence length="198" mass="22584">LQLYQNAGEDYLYFRKWPRYQKPSHPQPSKLPKPPELQEAVQEQIQEPIPESIREQDQPQTGTIPSQVRGGEGRLGQSSLGKVRLGEVREVPEDFTEFLSSEKDLTDFMTTTLTEYMPRGPTQVMPVIRKLWLQATGKEIGGEVFQAVYASLPKYPIPVLAKSLVKAVKYSPGKTNPAKYILTVFDKQMKEYEKERSP</sequence>
<name>X1U329_9ZZZZ</name>